<accession>A0A1I3V217</accession>
<organism evidence="4 5">
    <name type="scientific">Neomesorhizobium albiziae</name>
    <dbReference type="NCBI Taxonomy" id="335020"/>
    <lineage>
        <taxon>Bacteria</taxon>
        <taxon>Pseudomonadati</taxon>
        <taxon>Pseudomonadota</taxon>
        <taxon>Alphaproteobacteria</taxon>
        <taxon>Hyphomicrobiales</taxon>
        <taxon>Phyllobacteriaceae</taxon>
        <taxon>Neomesorhizobium</taxon>
    </lineage>
</organism>
<keyword evidence="1" id="KW-0808">Transferase</keyword>
<dbReference type="PANTHER" id="PTHR36837">
    <property type="entry name" value="POLY(3-HYDROXYALKANOATE) POLYMERASE SUBUNIT PHAC"/>
    <property type="match status" value="1"/>
</dbReference>
<reference evidence="4 5" key="1">
    <citation type="submission" date="2016-10" db="EMBL/GenBank/DDBJ databases">
        <authorList>
            <person name="Varghese N."/>
            <person name="Submissions S."/>
        </authorList>
    </citation>
    <scope>NUCLEOTIDE SEQUENCE [LARGE SCALE GENOMIC DNA]</scope>
    <source>
        <strain evidence="4 5">DSM 21822</strain>
    </source>
</reference>
<dbReference type="PANTHER" id="PTHR36837:SF5">
    <property type="entry name" value="POLY-3-HYDROXYBUTYRATE SYNTHASE"/>
    <property type="match status" value="1"/>
</dbReference>
<dbReference type="InterPro" id="IPR029058">
    <property type="entry name" value="AB_hydrolase_fold"/>
</dbReference>
<evidence type="ECO:0000256" key="2">
    <source>
        <dbReference type="ARBA" id="ARBA00023315"/>
    </source>
</evidence>
<dbReference type="EMBL" id="FOSL01000001">
    <property type="protein sequence ID" value="SFJ88973.1"/>
    <property type="molecule type" value="Genomic_DNA"/>
</dbReference>
<dbReference type="AlphaFoldDB" id="A0A1I3V217"/>
<name>A0A1I3V217_9HYPH</name>
<keyword evidence="5" id="KW-1185">Reference proteome</keyword>
<dbReference type="InterPro" id="IPR010941">
    <property type="entry name" value="PhaC_N"/>
</dbReference>
<dbReference type="SUPFAM" id="SSF53474">
    <property type="entry name" value="alpha/beta-Hydrolases"/>
    <property type="match status" value="1"/>
</dbReference>
<evidence type="ECO:0000313" key="5">
    <source>
        <dbReference type="Proteomes" id="UP000323300"/>
    </source>
</evidence>
<feature type="domain" description="Poly-beta-hydroxybutyrate polymerase N-terminal" evidence="3">
    <location>
        <begin position="81"/>
        <end position="250"/>
    </location>
</feature>
<evidence type="ECO:0000256" key="1">
    <source>
        <dbReference type="ARBA" id="ARBA00022679"/>
    </source>
</evidence>
<dbReference type="GO" id="GO:0042619">
    <property type="term" value="P:poly-hydroxybutyrate biosynthetic process"/>
    <property type="evidence" value="ECO:0007669"/>
    <property type="project" value="InterPro"/>
</dbReference>
<dbReference type="Gene3D" id="3.40.50.1820">
    <property type="entry name" value="alpha/beta hydrolase"/>
    <property type="match status" value="1"/>
</dbReference>
<sequence>MAKKPEAEKTLADEIAEDAAQNTLALNPLVGMRTEDLMKAAGTVMKALASQPQALAQQWMGFATEFGKIVTGQSDIEADPKDRRFADPAWKTSGLHKGLMQSYVAWGKAVTDLVAKTDLPDTDAARARLVTSIFVDAMAPSNNPLLNPTALKTMVDSGGKSTVAGLKNFFDDMTRNGGLPSSVDVSKFKVGENLANTPGTVVFRNEVLELIHYTANTDKVFQRPLLVVPPQINKYYSVDLAPEKSMVRFLLANGIQPYCVSWRNPTPEQRDWGLDTYIAALDEACDAARDITGSDTVNIMGSCSGGITLSTYVAWLAGQNLKKINAVILAVCVLDTMAATDNDFAALVTPETIMAAKQMSKARGILDGHEMAKMFAWMRPNDLIWNYWVNNYLLGNKPPAFDVLYWNADTTRLPARLHGDFLDLIFTNPFMNAGKMSIHGVPIDMKKVKHETYVIAGTTDHITPWKAVYQTARIYGDKTTFILSNSGHLQSLLNPPGNPKAWYVKGTTKEKDADAWTATGTKHEGSWWLDWADFLKKRSGDEIDAPAKAGNAKYKPLGPAPGTYIFEA</sequence>
<gene>
    <name evidence="4" type="ORF">SAMN04488498_101138</name>
</gene>
<keyword evidence="2" id="KW-0012">Acyltransferase</keyword>
<protein>
    <submittedName>
        <fullName evidence="4">Polyhydroxyalkanoate synthase</fullName>
    </submittedName>
</protein>
<dbReference type="Proteomes" id="UP000323300">
    <property type="component" value="Unassembled WGS sequence"/>
</dbReference>
<dbReference type="GO" id="GO:0016746">
    <property type="term" value="F:acyltransferase activity"/>
    <property type="evidence" value="ECO:0007669"/>
    <property type="project" value="UniProtKB-KW"/>
</dbReference>
<dbReference type="RefSeq" id="WP_149757258.1">
    <property type="nucleotide sequence ID" value="NZ_BSPE01000002.1"/>
</dbReference>
<proteinExistence type="predicted"/>
<dbReference type="InterPro" id="IPR051321">
    <property type="entry name" value="PHA/PHB_synthase"/>
</dbReference>
<evidence type="ECO:0000313" key="4">
    <source>
        <dbReference type="EMBL" id="SFJ88973.1"/>
    </source>
</evidence>
<evidence type="ECO:0000259" key="3">
    <source>
        <dbReference type="Pfam" id="PF07167"/>
    </source>
</evidence>
<dbReference type="OrthoDB" id="7208816at2"/>
<dbReference type="Pfam" id="PF07167">
    <property type="entry name" value="PhaC_N"/>
    <property type="match status" value="1"/>
</dbReference>